<gene>
    <name evidence="1" type="ORF">C1SCF055_LOCUS33521</name>
</gene>
<sequence>MSSCNSIVWRSPAAVGAFATNLMCEKGEVACRSPCRNLNRCVNEEVRLAKATCSCGTRREGRTGPTVTSMEKCHTPCRCCCS</sequence>
<dbReference type="EMBL" id="CAMXCT020004183">
    <property type="protein sequence ID" value="CAL1161410.1"/>
    <property type="molecule type" value="Genomic_DNA"/>
</dbReference>
<evidence type="ECO:0000313" key="2">
    <source>
        <dbReference type="EMBL" id="CAL4795347.1"/>
    </source>
</evidence>
<evidence type="ECO:0000313" key="3">
    <source>
        <dbReference type="Proteomes" id="UP001152797"/>
    </source>
</evidence>
<dbReference type="AlphaFoldDB" id="A0A9P1GC83"/>
<reference evidence="2 3" key="2">
    <citation type="submission" date="2024-05" db="EMBL/GenBank/DDBJ databases">
        <authorList>
            <person name="Chen Y."/>
            <person name="Shah S."/>
            <person name="Dougan E. K."/>
            <person name="Thang M."/>
            <person name="Chan C."/>
        </authorList>
    </citation>
    <scope>NUCLEOTIDE SEQUENCE [LARGE SCALE GENOMIC DNA]</scope>
</reference>
<dbReference type="EMBL" id="CAMXCT030004183">
    <property type="protein sequence ID" value="CAL4795347.1"/>
    <property type="molecule type" value="Genomic_DNA"/>
</dbReference>
<dbReference type="EMBL" id="CAMXCT010004183">
    <property type="protein sequence ID" value="CAI4008035.1"/>
    <property type="molecule type" value="Genomic_DNA"/>
</dbReference>
<keyword evidence="3" id="KW-1185">Reference proteome</keyword>
<protein>
    <submittedName>
        <fullName evidence="1">Uncharacterized protein</fullName>
    </submittedName>
</protein>
<organism evidence="1">
    <name type="scientific">Cladocopium goreaui</name>
    <dbReference type="NCBI Taxonomy" id="2562237"/>
    <lineage>
        <taxon>Eukaryota</taxon>
        <taxon>Sar</taxon>
        <taxon>Alveolata</taxon>
        <taxon>Dinophyceae</taxon>
        <taxon>Suessiales</taxon>
        <taxon>Symbiodiniaceae</taxon>
        <taxon>Cladocopium</taxon>
    </lineage>
</organism>
<accession>A0A9P1GC83</accession>
<comment type="caution">
    <text evidence="1">The sequence shown here is derived from an EMBL/GenBank/DDBJ whole genome shotgun (WGS) entry which is preliminary data.</text>
</comment>
<dbReference type="Proteomes" id="UP001152797">
    <property type="component" value="Unassembled WGS sequence"/>
</dbReference>
<evidence type="ECO:0000313" key="1">
    <source>
        <dbReference type="EMBL" id="CAI4008035.1"/>
    </source>
</evidence>
<reference evidence="1" key="1">
    <citation type="submission" date="2022-10" db="EMBL/GenBank/DDBJ databases">
        <authorList>
            <person name="Chen Y."/>
            <person name="Dougan E. K."/>
            <person name="Chan C."/>
            <person name="Rhodes N."/>
            <person name="Thang M."/>
        </authorList>
    </citation>
    <scope>NUCLEOTIDE SEQUENCE</scope>
</reference>
<proteinExistence type="predicted"/>
<name>A0A9P1GC83_9DINO</name>